<evidence type="ECO:0000313" key="2">
    <source>
        <dbReference type="Proteomes" id="UP000309788"/>
    </source>
</evidence>
<organism evidence="1 2">
    <name type="scientific">Dyadobacter sediminis</name>
    <dbReference type="NCBI Taxonomy" id="1493691"/>
    <lineage>
        <taxon>Bacteria</taxon>
        <taxon>Pseudomonadati</taxon>
        <taxon>Bacteroidota</taxon>
        <taxon>Cytophagia</taxon>
        <taxon>Cytophagales</taxon>
        <taxon>Spirosomataceae</taxon>
        <taxon>Dyadobacter</taxon>
    </lineage>
</organism>
<gene>
    <name evidence="1" type="ORF">FEM55_04085</name>
</gene>
<dbReference type="AlphaFoldDB" id="A0A5R9KJN1"/>
<dbReference type="RefSeq" id="WP_138280023.1">
    <property type="nucleotide sequence ID" value="NZ_BMGE01000001.1"/>
</dbReference>
<evidence type="ECO:0000313" key="1">
    <source>
        <dbReference type="EMBL" id="TLU96329.1"/>
    </source>
</evidence>
<dbReference type="EMBL" id="VCEI01000011">
    <property type="protein sequence ID" value="TLU96329.1"/>
    <property type="molecule type" value="Genomic_DNA"/>
</dbReference>
<dbReference type="OrthoDB" id="957182at2"/>
<protein>
    <submittedName>
        <fullName evidence="1">Uncharacterized protein</fullName>
    </submittedName>
</protein>
<sequence length="166" mass="18964">MLRFLSSLFLFWMAFQFMNCRPVQSTLKKGMVANYDKAVKEHILFMEFDIRTGAKGRQEKVKLVRAVAGNGRTKGLNSPVHGPYRIMMVPRYRSNALEKEFYYEHPLFRSVEVASPGGTLSKASIAAKQGMLSVRIQENADLDRIELFSLTPDKGTTKIYTVYFQP</sequence>
<reference evidence="1 2" key="1">
    <citation type="submission" date="2019-05" db="EMBL/GenBank/DDBJ databases">
        <authorList>
            <person name="Qu J.-H."/>
        </authorList>
    </citation>
    <scope>NUCLEOTIDE SEQUENCE [LARGE SCALE GENOMIC DNA]</scope>
    <source>
        <strain evidence="1 2">Z12</strain>
    </source>
</reference>
<accession>A0A5R9KJN1</accession>
<name>A0A5R9KJN1_9BACT</name>
<comment type="caution">
    <text evidence="1">The sequence shown here is derived from an EMBL/GenBank/DDBJ whole genome shotgun (WGS) entry which is preliminary data.</text>
</comment>
<dbReference type="Proteomes" id="UP000309788">
    <property type="component" value="Unassembled WGS sequence"/>
</dbReference>
<keyword evidence="2" id="KW-1185">Reference proteome</keyword>
<proteinExistence type="predicted"/>